<name>A0ACB9RPD4_9MYRT</name>
<reference evidence="2" key="1">
    <citation type="journal article" date="2023" name="Front. Plant Sci.">
        <title>Chromosomal-level genome assembly of Melastoma candidum provides insights into trichome evolution.</title>
        <authorList>
            <person name="Zhong Y."/>
            <person name="Wu W."/>
            <person name="Sun C."/>
            <person name="Zou P."/>
            <person name="Liu Y."/>
            <person name="Dai S."/>
            <person name="Zhou R."/>
        </authorList>
    </citation>
    <scope>NUCLEOTIDE SEQUENCE [LARGE SCALE GENOMIC DNA]</scope>
</reference>
<proteinExistence type="predicted"/>
<dbReference type="EMBL" id="CM042882">
    <property type="protein sequence ID" value="KAI4380378.1"/>
    <property type="molecule type" value="Genomic_DNA"/>
</dbReference>
<evidence type="ECO:0000313" key="2">
    <source>
        <dbReference type="Proteomes" id="UP001057402"/>
    </source>
</evidence>
<sequence length="474" mass="52915">MEDLPHHLILDILSRLDTPSLARTRLVSKTLNCLSRQVTSVSLHWTVPKYLSHLHSPRGLNLTPFKSALKAIVLSTPRVQRVAYGMDCSIGPEGFGDYDEAEDGDDMYMTDDGFVGDWVWRVRDDLRVLKVADFWVQSCWRKSEILPLLSWSCHNLCELELKSTWLSVEGLVPIPSLTSLTLDFVRLDDENLNSISTCFPSLQVLNLCGVGGLQEPKIELAHLKICQCSVSNVPQSLEIIAPNLVRLKLQCQKPKCLILETPMLSEFDFSIVQPDHFEVKSLVNLRSLRIESPLLGNVVSCFSTCKNVEKLVLDARSREDDGEALDVSLETLFESFPNLGSLTVGPRAWSVYMSSYEAGGSEGNIKLDCPKQLTACIPLSEVDKALQVIASVLNKYNSLSDMTILVHLRVDLSQLNELMSTCTAQWPSVRWKCGMYKEVGTGSATSDAWEVAWKKQVFRGTTVTLLVNDAQHPN</sequence>
<protein>
    <submittedName>
        <fullName evidence="1">Uncharacterized protein</fullName>
    </submittedName>
</protein>
<dbReference type="Proteomes" id="UP001057402">
    <property type="component" value="Chromosome 3"/>
</dbReference>
<keyword evidence="2" id="KW-1185">Reference proteome</keyword>
<accession>A0ACB9RPD4</accession>
<organism evidence="1 2">
    <name type="scientific">Melastoma candidum</name>
    <dbReference type="NCBI Taxonomy" id="119954"/>
    <lineage>
        <taxon>Eukaryota</taxon>
        <taxon>Viridiplantae</taxon>
        <taxon>Streptophyta</taxon>
        <taxon>Embryophyta</taxon>
        <taxon>Tracheophyta</taxon>
        <taxon>Spermatophyta</taxon>
        <taxon>Magnoliopsida</taxon>
        <taxon>eudicotyledons</taxon>
        <taxon>Gunneridae</taxon>
        <taxon>Pentapetalae</taxon>
        <taxon>rosids</taxon>
        <taxon>malvids</taxon>
        <taxon>Myrtales</taxon>
        <taxon>Melastomataceae</taxon>
        <taxon>Melastomatoideae</taxon>
        <taxon>Melastomateae</taxon>
        <taxon>Melastoma</taxon>
    </lineage>
</organism>
<gene>
    <name evidence="1" type="ORF">MLD38_006576</name>
</gene>
<evidence type="ECO:0000313" key="1">
    <source>
        <dbReference type="EMBL" id="KAI4380378.1"/>
    </source>
</evidence>
<comment type="caution">
    <text evidence="1">The sequence shown here is derived from an EMBL/GenBank/DDBJ whole genome shotgun (WGS) entry which is preliminary data.</text>
</comment>